<protein>
    <submittedName>
        <fullName evidence="1">Uncharacterized protein</fullName>
    </submittedName>
</protein>
<reference evidence="1" key="1">
    <citation type="journal article" date="2021" name="New Phytol.">
        <title>Evolutionary innovations through gain and loss of genes in the ectomycorrhizal Boletales.</title>
        <authorList>
            <person name="Wu G."/>
            <person name="Miyauchi S."/>
            <person name="Morin E."/>
            <person name="Kuo A."/>
            <person name="Drula E."/>
            <person name="Varga T."/>
            <person name="Kohler A."/>
            <person name="Feng B."/>
            <person name="Cao Y."/>
            <person name="Lipzen A."/>
            <person name="Daum C."/>
            <person name="Hundley H."/>
            <person name="Pangilinan J."/>
            <person name="Johnson J."/>
            <person name="Barry K."/>
            <person name="LaButti K."/>
            <person name="Ng V."/>
            <person name="Ahrendt S."/>
            <person name="Min B."/>
            <person name="Choi I.G."/>
            <person name="Park H."/>
            <person name="Plett J.M."/>
            <person name="Magnuson J."/>
            <person name="Spatafora J.W."/>
            <person name="Nagy L.G."/>
            <person name="Henrissat B."/>
            <person name="Grigoriev I.V."/>
            <person name="Yang Z.L."/>
            <person name="Xu J."/>
            <person name="Martin F.M."/>
        </authorList>
    </citation>
    <scope>NUCLEOTIDE SEQUENCE</scope>
    <source>
        <strain evidence="1">KUC20120723A-06</strain>
    </source>
</reference>
<evidence type="ECO:0000313" key="2">
    <source>
        <dbReference type="Proteomes" id="UP000790709"/>
    </source>
</evidence>
<evidence type="ECO:0000313" key="1">
    <source>
        <dbReference type="EMBL" id="KAH7928307.1"/>
    </source>
</evidence>
<proteinExistence type="predicted"/>
<accession>A0ACB8BTY4</accession>
<dbReference type="EMBL" id="MU266354">
    <property type="protein sequence ID" value="KAH7928307.1"/>
    <property type="molecule type" value="Genomic_DNA"/>
</dbReference>
<organism evidence="1 2">
    <name type="scientific">Leucogyrophana mollusca</name>
    <dbReference type="NCBI Taxonomy" id="85980"/>
    <lineage>
        <taxon>Eukaryota</taxon>
        <taxon>Fungi</taxon>
        <taxon>Dikarya</taxon>
        <taxon>Basidiomycota</taxon>
        <taxon>Agaricomycotina</taxon>
        <taxon>Agaricomycetes</taxon>
        <taxon>Agaricomycetidae</taxon>
        <taxon>Boletales</taxon>
        <taxon>Boletales incertae sedis</taxon>
        <taxon>Leucogyrophana</taxon>
    </lineage>
</organism>
<comment type="caution">
    <text evidence="1">The sequence shown here is derived from an EMBL/GenBank/DDBJ whole genome shotgun (WGS) entry which is preliminary data.</text>
</comment>
<name>A0ACB8BTY4_9AGAM</name>
<dbReference type="Proteomes" id="UP000790709">
    <property type="component" value="Unassembled WGS sequence"/>
</dbReference>
<keyword evidence="2" id="KW-1185">Reference proteome</keyword>
<sequence>MSTTSYTFQSPSVTLEKGAYRMRPPRAARTAAAPGPVRRSDMLAQGKKFTALIVLLTAATFISFATAYYLFSTRYYPSQKPVSTADHHPKVVAWPYTDHDHYEQSQYLAYLPHSGLHNQRIALENALTLAHILNRTLLLPPLRLATTPIRYLSFHPLRRALALSTKHGLFHCPTVPAHTLTPDECQDYFHWTQVPWHWLVDLDKHQGARVLHLPTVPSPAWLAVNLGIAPSATHTLFDTGPYHFRFHDSPFPSPNPKYIDSISIPDLALSPAPLLQLGTLFGSSRLHLKLPANKAIRRSIRRSMAFDNPDLNHAARVVHDLLGGTYLGAHLRLGDGRFRDGAAANARVVWWKLVHRILGIAIEDTMALERTLRVFHRGNDTEDDLDPPIIYPDLPSLRTPHPPLPPLPETFSLHIPCRGALHTNPTLGRLNVPLFISTDSADPERDPLLAAFLATFPCTFFLGDFDGRAGAALGVLRTLTNAYDSTPLFPFLRPLVDALVVAGAREVVGTEGSTFSTFVADVLWRVGKGSEWEIVERG</sequence>
<gene>
    <name evidence="1" type="ORF">BV22DRAFT_1192871</name>
</gene>